<dbReference type="InterPro" id="IPR007627">
    <property type="entry name" value="RNA_pol_sigma70_r2"/>
</dbReference>
<dbReference type="STRING" id="225345.CLCHR_43360"/>
<protein>
    <submittedName>
        <fullName evidence="2">RNA polymerase factor sigma-70</fullName>
    </submittedName>
    <submittedName>
        <fullName evidence="3">Sigma-70 family RNA polymerase sigma factor</fullName>
    </submittedName>
</protein>
<name>A0A1V4ICC1_9CLOT</name>
<evidence type="ECO:0000313" key="4">
    <source>
        <dbReference type="Proteomes" id="UP000191056"/>
    </source>
</evidence>
<dbReference type="InterPro" id="IPR014284">
    <property type="entry name" value="RNA_pol_sigma-70_dom"/>
</dbReference>
<dbReference type="OrthoDB" id="1901170at2"/>
<dbReference type="Proteomes" id="UP000265930">
    <property type="component" value="Unassembled WGS sequence"/>
</dbReference>
<dbReference type="GO" id="GO:0003700">
    <property type="term" value="F:DNA-binding transcription factor activity"/>
    <property type="evidence" value="ECO:0007669"/>
    <property type="project" value="InterPro"/>
</dbReference>
<dbReference type="SUPFAM" id="SSF88946">
    <property type="entry name" value="Sigma2 domain of RNA polymerase sigma factors"/>
    <property type="match status" value="1"/>
</dbReference>
<dbReference type="Proteomes" id="UP000191056">
    <property type="component" value="Unassembled WGS sequence"/>
</dbReference>
<dbReference type="RefSeq" id="WP_079441951.1">
    <property type="nucleotide sequence ID" value="NZ_MZGT01000090.1"/>
</dbReference>
<accession>A0A1V4ICC1</accession>
<dbReference type="EMBL" id="QXDJ01000003">
    <property type="protein sequence ID" value="RII34082.1"/>
    <property type="molecule type" value="Genomic_DNA"/>
</dbReference>
<organism evidence="2 4">
    <name type="scientific">Clostridium chromiireducens</name>
    <dbReference type="NCBI Taxonomy" id="225345"/>
    <lineage>
        <taxon>Bacteria</taxon>
        <taxon>Bacillati</taxon>
        <taxon>Bacillota</taxon>
        <taxon>Clostridia</taxon>
        <taxon>Eubacteriales</taxon>
        <taxon>Clostridiaceae</taxon>
        <taxon>Clostridium</taxon>
    </lineage>
</organism>
<dbReference type="Gene3D" id="1.20.120.1810">
    <property type="match status" value="1"/>
</dbReference>
<reference evidence="2 4" key="1">
    <citation type="submission" date="2017-03" db="EMBL/GenBank/DDBJ databases">
        <title>Genome sequence of Clostridium chromiireducens DSM 23318.</title>
        <authorList>
            <person name="Poehlein A."/>
            <person name="Daniel R."/>
        </authorList>
    </citation>
    <scope>NUCLEOTIDE SEQUENCE [LARGE SCALE GENOMIC DNA]</scope>
    <source>
        <strain evidence="2 4">DSM 23318</strain>
    </source>
</reference>
<sequence>MDFNYIEELVYKCKNGDMLSKDKLAEEFRPLILNVSKKTFIDGYDIQDLHNECYKSLFKCVSMYNLERHRFVAYATNSIKNNMNDLIKRIKTRSSTEGYGALSLLDNFEKDLPSHDISLEDLFCEECDYTDLRLALNYLNDDEKELIDFIFFKNNTVQKYAHFKNMCYSTATRKKKVALNKIFNYISLNYQA</sequence>
<dbReference type="NCBIfam" id="TIGR02937">
    <property type="entry name" value="sigma70-ECF"/>
    <property type="match status" value="1"/>
</dbReference>
<gene>
    <name evidence="2" type="ORF">CLCHR_43360</name>
    <name evidence="3" type="ORF">D2A34_12965</name>
</gene>
<dbReference type="Pfam" id="PF04542">
    <property type="entry name" value="Sigma70_r2"/>
    <property type="match status" value="1"/>
</dbReference>
<dbReference type="GO" id="GO:0006352">
    <property type="term" value="P:DNA-templated transcription initiation"/>
    <property type="evidence" value="ECO:0007669"/>
    <property type="project" value="InterPro"/>
</dbReference>
<evidence type="ECO:0000313" key="5">
    <source>
        <dbReference type="Proteomes" id="UP000265930"/>
    </source>
</evidence>
<evidence type="ECO:0000259" key="1">
    <source>
        <dbReference type="Pfam" id="PF04542"/>
    </source>
</evidence>
<feature type="domain" description="RNA polymerase sigma-70 region 2" evidence="1">
    <location>
        <begin position="24"/>
        <end position="89"/>
    </location>
</feature>
<evidence type="ECO:0000313" key="2">
    <source>
        <dbReference type="EMBL" id="OPJ57631.1"/>
    </source>
</evidence>
<dbReference type="EMBL" id="MZGT01000090">
    <property type="protein sequence ID" value="OPJ57631.1"/>
    <property type="molecule type" value="Genomic_DNA"/>
</dbReference>
<comment type="caution">
    <text evidence="2">The sequence shown here is derived from an EMBL/GenBank/DDBJ whole genome shotgun (WGS) entry which is preliminary data.</text>
</comment>
<keyword evidence="4" id="KW-1185">Reference proteome</keyword>
<proteinExistence type="predicted"/>
<reference evidence="3 5" key="2">
    <citation type="submission" date="2018-08" db="EMBL/GenBank/DDBJ databases">
        <title>Genome of Clostridium chromiireducens C1, DSM12136.</title>
        <authorList>
            <person name="Xing M."/>
            <person name="Wei Y."/>
            <person name="Ang E.L."/>
            <person name="Zhao H."/>
            <person name="Zhang Y."/>
        </authorList>
    </citation>
    <scope>NUCLEOTIDE SEQUENCE [LARGE SCALE GENOMIC DNA]</scope>
    <source>
        <strain evidence="3 5">C1</strain>
    </source>
</reference>
<evidence type="ECO:0000313" key="3">
    <source>
        <dbReference type="EMBL" id="RII34082.1"/>
    </source>
</evidence>
<dbReference type="AlphaFoldDB" id="A0A1V4ICC1"/>
<dbReference type="InterPro" id="IPR013325">
    <property type="entry name" value="RNA_pol_sigma_r2"/>
</dbReference>